<feature type="compositionally biased region" description="Pro residues" evidence="2">
    <location>
        <begin position="35"/>
        <end position="48"/>
    </location>
</feature>
<organism evidence="4">
    <name type="scientific">Streptomyces sp. NBC_00003</name>
    <dbReference type="NCBI Taxonomy" id="2903608"/>
    <lineage>
        <taxon>Bacteria</taxon>
        <taxon>Bacillati</taxon>
        <taxon>Actinomycetota</taxon>
        <taxon>Actinomycetes</taxon>
        <taxon>Kitasatosporales</taxon>
        <taxon>Streptomycetaceae</taxon>
        <taxon>Streptomyces</taxon>
    </lineage>
</organism>
<gene>
    <name evidence="4" type="ORF">OG549_24370</name>
</gene>
<dbReference type="InterPro" id="IPR013517">
    <property type="entry name" value="FG-GAP"/>
</dbReference>
<dbReference type="PANTHER" id="PTHR46580">
    <property type="entry name" value="SENSOR KINASE-RELATED"/>
    <property type="match status" value="1"/>
</dbReference>
<dbReference type="Gene3D" id="2.115.10.10">
    <property type="entry name" value="Tachylectin 2"/>
    <property type="match status" value="2"/>
</dbReference>
<evidence type="ECO:0000256" key="2">
    <source>
        <dbReference type="SAM" id="MobiDB-lite"/>
    </source>
</evidence>
<sequence length="577" mass="59887">MRTKRASRLAACTAIVLSAGMLLAGPASADTSPGGPRPAAQPAPPTPAPSAKLPKRKAPYAATGSTATTKPRFDLDKDGISDLFYRSLKDQVFLEPWKIDTNPAVPNSFGAFKDLVEPGDIDGDGNPELLVVSPTGTLSLFSGLSASPTKDADGKDSLNVFGGSLTWSSNGWNAYNKLFSPGDVTGDGKSDLLARTPSGDLYLYPGTGVVSGSPFGDRIKVGSGWGIYDQLVGAADMNSDGIADIVARTPSGDLYFYAGSGNAAAPLKDRVRIGTGWGVYNQLFNVDDNQGHSEIVGRDASGAFWIYESDGKGGLGNRADMNAHGWFSSNLANTGGNPAYGKSELIGITTSGTFTYYRGKGNGTFFDPYTGTPGAWAGAPENALSFASSLDSSSRWGSLLQVSYDGHLFVENADLGAGWDAFNGLAGVGDLTGEGNGDLLARGNNGHLYLYPGNGHGTGFYNRVDLGAGWNGFNKLVGAGDINGDGIADLLARDGNGHLFMYPGKSTPGFGNRIDLGGGWNGYSKLAVPGDITGDGRADVIGVDGSGTAWRYDANGTGTFKERVSLGGGWNTFNGLY</sequence>
<feature type="region of interest" description="Disordered" evidence="2">
    <location>
        <begin position="26"/>
        <end position="72"/>
    </location>
</feature>
<dbReference type="EMBL" id="CP108318">
    <property type="protein sequence ID" value="WTW63532.1"/>
    <property type="molecule type" value="Genomic_DNA"/>
</dbReference>
<dbReference type="AlphaFoldDB" id="A0AAU2V7W0"/>
<accession>A0AAU2V7W0</accession>
<name>A0AAU2V7W0_9ACTN</name>
<evidence type="ECO:0000256" key="3">
    <source>
        <dbReference type="SAM" id="SignalP"/>
    </source>
</evidence>
<feature type="chain" id="PRO_5043782482" evidence="3">
    <location>
        <begin position="30"/>
        <end position="577"/>
    </location>
</feature>
<dbReference type="Pfam" id="PF13517">
    <property type="entry name" value="FG-GAP_3"/>
    <property type="match status" value="2"/>
</dbReference>
<evidence type="ECO:0000313" key="4">
    <source>
        <dbReference type="EMBL" id="WTW63532.1"/>
    </source>
</evidence>
<protein>
    <submittedName>
        <fullName evidence="4">VCBS repeat-containing protein</fullName>
    </submittedName>
</protein>
<keyword evidence="1 3" id="KW-0732">Signal</keyword>
<proteinExistence type="predicted"/>
<dbReference type="InterPro" id="IPR028994">
    <property type="entry name" value="Integrin_alpha_N"/>
</dbReference>
<dbReference type="SUPFAM" id="SSF69318">
    <property type="entry name" value="Integrin alpha N-terminal domain"/>
    <property type="match status" value="2"/>
</dbReference>
<feature type="signal peptide" evidence="3">
    <location>
        <begin position="1"/>
        <end position="29"/>
    </location>
</feature>
<reference evidence="4" key="1">
    <citation type="submission" date="2022-10" db="EMBL/GenBank/DDBJ databases">
        <title>The complete genomes of actinobacterial strains from the NBC collection.</title>
        <authorList>
            <person name="Joergensen T.S."/>
            <person name="Alvarez Arevalo M."/>
            <person name="Sterndorff E.B."/>
            <person name="Faurdal D."/>
            <person name="Vuksanovic O."/>
            <person name="Mourched A.-S."/>
            <person name="Charusanti P."/>
            <person name="Shaw S."/>
            <person name="Blin K."/>
            <person name="Weber T."/>
        </authorList>
    </citation>
    <scope>NUCLEOTIDE SEQUENCE</scope>
    <source>
        <strain evidence="4">NBC_00003</strain>
    </source>
</reference>
<evidence type="ECO:0000256" key="1">
    <source>
        <dbReference type="ARBA" id="ARBA00022729"/>
    </source>
</evidence>